<feature type="domain" description="DUF4139" evidence="2">
    <location>
        <begin position="214"/>
        <end position="516"/>
    </location>
</feature>
<dbReference type="PANTHER" id="PTHR31005:SF8">
    <property type="entry name" value="DUF4139 DOMAIN-CONTAINING PROTEIN"/>
    <property type="match status" value="1"/>
</dbReference>
<dbReference type="InterPro" id="IPR037291">
    <property type="entry name" value="DUF4139"/>
</dbReference>
<proteinExistence type="predicted"/>
<feature type="signal peptide" evidence="1">
    <location>
        <begin position="1"/>
        <end position="21"/>
    </location>
</feature>
<dbReference type="EMBL" id="JAEMEF010000002">
    <property type="protein sequence ID" value="MBL7558941.1"/>
    <property type="molecule type" value="Genomic_DNA"/>
</dbReference>
<dbReference type="RefSeq" id="WP_202999013.1">
    <property type="nucleotide sequence ID" value="NZ_JAEMEF010000002.1"/>
</dbReference>
<name>A0ABS1WIK4_9FLAO</name>
<dbReference type="Pfam" id="PF13598">
    <property type="entry name" value="DUF4139"/>
    <property type="match status" value="1"/>
</dbReference>
<keyword evidence="1" id="KW-0732">Signal</keyword>
<organism evidence="4 5">
    <name type="scientific">Olleya sediminilitoris</name>
    <dbReference type="NCBI Taxonomy" id="2795739"/>
    <lineage>
        <taxon>Bacteria</taxon>
        <taxon>Pseudomonadati</taxon>
        <taxon>Bacteroidota</taxon>
        <taxon>Flavobacteriia</taxon>
        <taxon>Flavobacteriales</taxon>
        <taxon>Flavobacteriaceae</taxon>
    </lineage>
</organism>
<dbReference type="Proteomes" id="UP000605013">
    <property type="component" value="Unassembled WGS sequence"/>
</dbReference>
<dbReference type="InterPro" id="IPR011935">
    <property type="entry name" value="CHP02231"/>
</dbReference>
<dbReference type="Pfam" id="PF13600">
    <property type="entry name" value="DUF4140"/>
    <property type="match status" value="1"/>
</dbReference>
<accession>A0ABS1WIK4</accession>
<dbReference type="PROSITE" id="PS00430">
    <property type="entry name" value="TONB_DEPENDENT_REC_1"/>
    <property type="match status" value="1"/>
</dbReference>
<dbReference type="NCBIfam" id="TIGR02231">
    <property type="entry name" value="mucoidy inhibitor MuiA family protein"/>
    <property type="match status" value="1"/>
</dbReference>
<feature type="chain" id="PRO_5046424264" evidence="1">
    <location>
        <begin position="22"/>
        <end position="524"/>
    </location>
</feature>
<dbReference type="InterPro" id="IPR025554">
    <property type="entry name" value="DUF4140"/>
</dbReference>
<dbReference type="InterPro" id="IPR010916">
    <property type="entry name" value="TonB_box_CS"/>
</dbReference>
<evidence type="ECO:0000313" key="4">
    <source>
        <dbReference type="EMBL" id="MBL7558941.1"/>
    </source>
</evidence>
<comment type="caution">
    <text evidence="4">The sequence shown here is derived from an EMBL/GenBank/DDBJ whole genome shotgun (WGS) entry which is preliminary data.</text>
</comment>
<feature type="domain" description="DUF4140" evidence="3">
    <location>
        <begin position="29"/>
        <end position="119"/>
    </location>
</feature>
<gene>
    <name evidence="4" type="ORF">JAO71_03910</name>
</gene>
<evidence type="ECO:0000259" key="3">
    <source>
        <dbReference type="Pfam" id="PF13600"/>
    </source>
</evidence>
<evidence type="ECO:0000313" key="5">
    <source>
        <dbReference type="Proteomes" id="UP000605013"/>
    </source>
</evidence>
<dbReference type="PANTHER" id="PTHR31005">
    <property type="entry name" value="DUF4139 DOMAIN-CONTAINING PROTEIN"/>
    <property type="match status" value="1"/>
</dbReference>
<protein>
    <submittedName>
        <fullName evidence="4">DUF4139 domain-containing protein</fullName>
    </submittedName>
</protein>
<keyword evidence="5" id="KW-1185">Reference proteome</keyword>
<reference evidence="4 5" key="1">
    <citation type="submission" date="2020-12" db="EMBL/GenBank/DDBJ databases">
        <title>Olleya sediminilitoris sp. nov., isolated from a tidal flat.</title>
        <authorList>
            <person name="Park S."/>
            <person name="Yoon J.-H."/>
        </authorList>
    </citation>
    <scope>NUCLEOTIDE SEQUENCE [LARGE SCALE GENOMIC DNA]</scope>
    <source>
        <strain evidence="4 5">YSTF-M6</strain>
    </source>
</reference>
<evidence type="ECO:0000256" key="1">
    <source>
        <dbReference type="SAM" id="SignalP"/>
    </source>
</evidence>
<evidence type="ECO:0000259" key="2">
    <source>
        <dbReference type="Pfam" id="PF13598"/>
    </source>
</evidence>
<sequence length="524" mass="58841">MNKLFSLLLLFTGITVFSQTAIDSKIKAVKVFKSNAEITREATFVTKTGSQEIVLTGVSTSINPSSLQVQFNNSNTILVSAKYEKNYLVSKVNNKGVEALKEQLELLNDDLIWLSHQRNSLLGIEQILNKNQDLGHGNSGFTPQQVIELSDIYQAKYLEIKKKIIALDKKEKPIQEKVTKLNQQLNELNAKFNKPSGNIVLQIDSKAAGNITIDCKYVVGNVGWSPLYDLRSKSITQDVALTYKAAIYQNTGLDWNNVDLTISTGNPSQNNNRPILSPLYANIYQQQLKRLQEVALEEVSVSNMAYTQDARYDNPSSISENQLTVDFDILTKRSITSDGKENLVALQTFNLKTDYIYHTVPKLDSGAFLLAKITDWSQYNLIAGQANIFFEGAFVGTSHINPEVTAKELFISMGRDNSIVVERIPVKKYTSSKFIGSNKKETFGYEIVVRNKKGTPITIEILDQIPVSQNKDVLVTLDSSQNAEYTENIGKLLWTLDLKPRETIIETFRYTVKYPKSQSVYGLK</sequence>